<gene>
    <name evidence="2" type="ORF">Q0590_30875</name>
</gene>
<keyword evidence="3" id="KW-1185">Reference proteome</keyword>
<accession>A0ABT8RJ30</accession>
<proteinExistence type="predicted"/>
<sequence>MLMSTSAFSQVSSNFGSKLGINYSRLSFSSADTEISNQYAVGYQAGAFWRVNFKRFYVQPEALFSERRSKISFDADPSNQAGSPVSGRVKLHSLDFPLLFGAKLIEIKRINLRIAAGPMYTRQLNDQAAVLDNLSPDPQFERNQFGYQAGLGMDLGKFTFDARYEGGFEKITSELGGRPGSFTFSVGFKVQ</sequence>
<dbReference type="EMBL" id="JAUKPO010000035">
    <property type="protein sequence ID" value="MDO1450717.1"/>
    <property type="molecule type" value="Genomic_DNA"/>
</dbReference>
<feature type="domain" description="Outer membrane protein beta-barrel" evidence="1">
    <location>
        <begin position="8"/>
        <end position="172"/>
    </location>
</feature>
<name>A0ABT8RJ30_9BACT</name>
<evidence type="ECO:0000259" key="1">
    <source>
        <dbReference type="Pfam" id="PF13568"/>
    </source>
</evidence>
<dbReference type="Pfam" id="PF13568">
    <property type="entry name" value="OMP_b-brl_2"/>
    <property type="match status" value="1"/>
</dbReference>
<evidence type="ECO:0000313" key="2">
    <source>
        <dbReference type="EMBL" id="MDO1450717.1"/>
    </source>
</evidence>
<comment type="caution">
    <text evidence="2">The sequence shown here is derived from an EMBL/GenBank/DDBJ whole genome shotgun (WGS) entry which is preliminary data.</text>
</comment>
<evidence type="ECO:0000313" key="3">
    <source>
        <dbReference type="Proteomes" id="UP001168528"/>
    </source>
</evidence>
<organism evidence="2 3">
    <name type="scientific">Rhodocytophaga aerolata</name>
    <dbReference type="NCBI Taxonomy" id="455078"/>
    <lineage>
        <taxon>Bacteria</taxon>
        <taxon>Pseudomonadati</taxon>
        <taxon>Bacteroidota</taxon>
        <taxon>Cytophagia</taxon>
        <taxon>Cytophagales</taxon>
        <taxon>Rhodocytophagaceae</taxon>
        <taxon>Rhodocytophaga</taxon>
    </lineage>
</organism>
<protein>
    <submittedName>
        <fullName evidence="2">Porin family protein</fullName>
    </submittedName>
</protein>
<reference evidence="2" key="1">
    <citation type="submission" date="2023-07" db="EMBL/GenBank/DDBJ databases">
        <title>The genome sequence of Rhodocytophaga aerolata KACC 12507.</title>
        <authorList>
            <person name="Zhang X."/>
        </authorList>
    </citation>
    <scope>NUCLEOTIDE SEQUENCE</scope>
    <source>
        <strain evidence="2">KACC 12507</strain>
    </source>
</reference>
<dbReference type="RefSeq" id="WP_302041558.1">
    <property type="nucleotide sequence ID" value="NZ_JBHSMY010000021.1"/>
</dbReference>
<dbReference type="Proteomes" id="UP001168528">
    <property type="component" value="Unassembled WGS sequence"/>
</dbReference>
<dbReference type="InterPro" id="IPR025665">
    <property type="entry name" value="Beta-barrel_OMP_2"/>
</dbReference>